<evidence type="ECO:0000256" key="3">
    <source>
        <dbReference type="ARBA" id="ARBA00005446"/>
    </source>
</evidence>
<dbReference type="NCBIfam" id="TIGR00614">
    <property type="entry name" value="recQ_fam"/>
    <property type="match status" value="1"/>
</dbReference>
<evidence type="ECO:0000256" key="4">
    <source>
        <dbReference type="ARBA" id="ARBA00022723"/>
    </source>
</evidence>
<dbReference type="CDD" id="cd17920">
    <property type="entry name" value="DEXHc_RecQ"/>
    <property type="match status" value="1"/>
</dbReference>
<dbReference type="Pfam" id="PF00271">
    <property type="entry name" value="Helicase_C"/>
    <property type="match status" value="1"/>
</dbReference>
<dbReference type="PANTHER" id="PTHR13710">
    <property type="entry name" value="DNA HELICASE RECQ FAMILY MEMBER"/>
    <property type="match status" value="1"/>
</dbReference>
<comment type="similarity">
    <text evidence="3">Belongs to the helicase family. RecQ subfamily.</text>
</comment>
<evidence type="ECO:0000259" key="18">
    <source>
        <dbReference type="PROSITE" id="PS51192"/>
    </source>
</evidence>
<dbReference type="PROSITE" id="PS51194">
    <property type="entry name" value="HELICASE_CTER"/>
    <property type="match status" value="1"/>
</dbReference>
<dbReference type="FunFam" id="1.10.150.80:FF:000002">
    <property type="entry name" value="ATP-dependent DNA helicase RecQ"/>
    <property type="match status" value="1"/>
</dbReference>
<dbReference type="InterPro" id="IPR044876">
    <property type="entry name" value="HRDC_dom_sf"/>
</dbReference>
<dbReference type="PROSITE" id="PS51192">
    <property type="entry name" value="HELICASE_ATP_BIND_1"/>
    <property type="match status" value="1"/>
</dbReference>
<keyword evidence="7 20" id="KW-0378">Hydrolase</keyword>
<keyword evidence="8 20" id="KW-0347">Helicase</keyword>
<dbReference type="AlphaFoldDB" id="A0A857DHU3"/>
<protein>
    <recommendedName>
        <fullName evidence="16">DNA helicase RecQ</fullName>
        <ecNumber evidence="16">5.6.2.4</ecNumber>
    </recommendedName>
</protein>
<dbReference type="GO" id="GO:0006310">
    <property type="term" value="P:DNA recombination"/>
    <property type="evidence" value="ECO:0007669"/>
    <property type="project" value="UniProtKB-UniRule"/>
</dbReference>
<dbReference type="CDD" id="cd18794">
    <property type="entry name" value="SF2_C_RecQ"/>
    <property type="match status" value="1"/>
</dbReference>
<dbReference type="GO" id="GO:0006281">
    <property type="term" value="P:DNA repair"/>
    <property type="evidence" value="ECO:0007669"/>
    <property type="project" value="UniProtKB-KW"/>
</dbReference>
<dbReference type="EMBL" id="CP046996">
    <property type="protein sequence ID" value="QHA00079.1"/>
    <property type="molecule type" value="Genomic_DNA"/>
</dbReference>
<dbReference type="NCBIfam" id="TIGR01389">
    <property type="entry name" value="recQ"/>
    <property type="match status" value="1"/>
</dbReference>
<dbReference type="SMART" id="SM00956">
    <property type="entry name" value="RQC"/>
    <property type="match status" value="1"/>
</dbReference>
<evidence type="ECO:0000259" key="17">
    <source>
        <dbReference type="PROSITE" id="PS50967"/>
    </source>
</evidence>
<dbReference type="SUPFAM" id="SSF47819">
    <property type="entry name" value="HRDC-like"/>
    <property type="match status" value="1"/>
</dbReference>
<dbReference type="GO" id="GO:0030894">
    <property type="term" value="C:replisome"/>
    <property type="evidence" value="ECO:0007669"/>
    <property type="project" value="TreeGrafter"/>
</dbReference>
<evidence type="ECO:0000256" key="14">
    <source>
        <dbReference type="ARBA" id="ARBA00023235"/>
    </source>
</evidence>
<dbReference type="InterPro" id="IPR018982">
    <property type="entry name" value="RQC_domain"/>
</dbReference>
<evidence type="ECO:0000256" key="1">
    <source>
        <dbReference type="ARBA" id="ARBA00001946"/>
    </source>
</evidence>
<evidence type="ECO:0000256" key="5">
    <source>
        <dbReference type="ARBA" id="ARBA00022741"/>
    </source>
</evidence>
<feature type="domain" description="Helicase ATP-binding" evidence="18">
    <location>
        <begin position="26"/>
        <end position="195"/>
    </location>
</feature>
<dbReference type="Pfam" id="PF00270">
    <property type="entry name" value="DEAD"/>
    <property type="match status" value="1"/>
</dbReference>
<dbReference type="GO" id="GO:0043138">
    <property type="term" value="F:3'-5' DNA helicase activity"/>
    <property type="evidence" value="ECO:0007669"/>
    <property type="project" value="UniProtKB-EC"/>
</dbReference>
<dbReference type="Gene3D" id="3.40.50.300">
    <property type="entry name" value="P-loop containing nucleotide triphosphate hydrolases"/>
    <property type="match status" value="2"/>
</dbReference>
<dbReference type="InterPro" id="IPR036388">
    <property type="entry name" value="WH-like_DNA-bd_sf"/>
</dbReference>
<evidence type="ECO:0000259" key="19">
    <source>
        <dbReference type="PROSITE" id="PS51194"/>
    </source>
</evidence>
<dbReference type="PROSITE" id="PS50967">
    <property type="entry name" value="HRDC"/>
    <property type="match status" value="1"/>
</dbReference>
<dbReference type="RefSeq" id="WP_158208151.1">
    <property type="nucleotide sequence ID" value="NZ_CP046996.1"/>
</dbReference>
<evidence type="ECO:0000256" key="13">
    <source>
        <dbReference type="ARBA" id="ARBA00023204"/>
    </source>
</evidence>
<dbReference type="SMART" id="SM00341">
    <property type="entry name" value="HRDC"/>
    <property type="match status" value="1"/>
</dbReference>
<keyword evidence="9" id="KW-0862">Zinc</keyword>
<dbReference type="InterPro" id="IPR006293">
    <property type="entry name" value="DNA_helicase_ATP-dep_RecQ_bac"/>
</dbReference>
<evidence type="ECO:0000256" key="6">
    <source>
        <dbReference type="ARBA" id="ARBA00022763"/>
    </source>
</evidence>
<dbReference type="EC" id="5.6.2.4" evidence="16"/>
<dbReference type="Pfam" id="PF00570">
    <property type="entry name" value="HRDC"/>
    <property type="match status" value="1"/>
</dbReference>
<dbReference type="GO" id="GO:0003677">
    <property type="term" value="F:DNA binding"/>
    <property type="evidence" value="ECO:0007669"/>
    <property type="project" value="UniProtKB-KW"/>
</dbReference>
<dbReference type="SMART" id="SM00490">
    <property type="entry name" value="HELICc"/>
    <property type="match status" value="1"/>
</dbReference>
<dbReference type="Pfam" id="PF09382">
    <property type="entry name" value="RQC"/>
    <property type="match status" value="1"/>
</dbReference>
<evidence type="ECO:0000256" key="12">
    <source>
        <dbReference type="ARBA" id="ARBA00023172"/>
    </source>
</evidence>
<keyword evidence="12" id="KW-0233">DNA recombination</keyword>
<dbReference type="PANTHER" id="PTHR13710:SF105">
    <property type="entry name" value="ATP-DEPENDENT DNA HELICASE Q1"/>
    <property type="match status" value="1"/>
</dbReference>
<dbReference type="InterPro" id="IPR001650">
    <property type="entry name" value="Helicase_C-like"/>
</dbReference>
<evidence type="ECO:0000256" key="2">
    <source>
        <dbReference type="ARBA" id="ARBA00001947"/>
    </source>
</evidence>
<dbReference type="InterPro" id="IPR032284">
    <property type="entry name" value="RecQ_Zn-bd"/>
</dbReference>
<dbReference type="GO" id="GO:0005524">
    <property type="term" value="F:ATP binding"/>
    <property type="evidence" value="ECO:0007669"/>
    <property type="project" value="UniProtKB-KW"/>
</dbReference>
<keyword evidence="14" id="KW-0413">Isomerase</keyword>
<gene>
    <name evidence="20" type="primary">recQ</name>
    <name evidence="20" type="ORF">GQ588_05170</name>
</gene>
<dbReference type="GO" id="GO:0043590">
    <property type="term" value="C:bacterial nucleoid"/>
    <property type="evidence" value="ECO:0007669"/>
    <property type="project" value="TreeGrafter"/>
</dbReference>
<dbReference type="Pfam" id="PF16124">
    <property type="entry name" value="RecQ_Zn_bind"/>
    <property type="match status" value="1"/>
</dbReference>
<sequence>MIAKAKEALLKYFGYRDFRGGQEQVIESLLQRQDTLAIMPTGAGKSIAYQIPAVLLEGVTLVISPLISLMKDQVDSLGQTGIQATLINSSISLKETWSRIDRMQRGEYKLVYLAPERLESEEFLARLKGLPIHFVAVDEAHCVSQWGHDFRPSYLRISKFLQSLPARPLVGAFTATATEEVRQDIIHLLGLKEPNCFVMGFDRPNLKFSVLRGENKKVFIQDHLKNNRNDSGIIYAATRKDVDKLYKLLKGQGFSVGCYHAGLPDQERKRNQEKFIYDEIAVMVATNAFGMGIDKSNVRFVIHYNMPKNIEAYYQEAGRAGRDGEPAECFLLFSPQDVQIQKMMIEETIFQEQRVANEYKKLQAMVDYCHTSKCLRQTILEYFGETESPDKCRHCSNCDDDRKKVDVTLDTQKILSCVYRMKERFGSALVAEVLKGSQNKKVLQFGLDRLSTHGIMKDTPLQEIKDRISFLAAEGYLVVAGGQYPVLKLAPKATAVLKGQEKVFQIQVQREEVSLTAAEQIFERLRALRRQIAQQEGLPPYMIFPDSTLREMAQSCPQDRNALIRVNGVGERKLQKYGDLFLAEIKEALRGYENIG</sequence>
<dbReference type="Proteomes" id="UP000430508">
    <property type="component" value="Chromosome"/>
</dbReference>
<comment type="cofactor">
    <cofactor evidence="1">
        <name>Mg(2+)</name>
        <dbReference type="ChEBI" id="CHEBI:18420"/>
    </cofactor>
</comment>
<dbReference type="InterPro" id="IPR011545">
    <property type="entry name" value="DEAD/DEAH_box_helicase_dom"/>
</dbReference>
<evidence type="ECO:0000256" key="15">
    <source>
        <dbReference type="ARBA" id="ARBA00034617"/>
    </source>
</evidence>
<keyword evidence="6" id="KW-0227">DNA damage</keyword>
<dbReference type="GO" id="GO:0016787">
    <property type="term" value="F:hydrolase activity"/>
    <property type="evidence" value="ECO:0007669"/>
    <property type="project" value="UniProtKB-KW"/>
</dbReference>
<dbReference type="Gene3D" id="1.10.150.80">
    <property type="entry name" value="HRDC domain"/>
    <property type="match status" value="1"/>
</dbReference>
<dbReference type="GO" id="GO:0046872">
    <property type="term" value="F:metal ion binding"/>
    <property type="evidence" value="ECO:0007669"/>
    <property type="project" value="UniProtKB-KW"/>
</dbReference>
<reference evidence="20 21" key="1">
    <citation type="submission" date="2019-12" db="EMBL/GenBank/DDBJ databases">
        <title>Sequence classification of anaerobic respiratory reductive dehalogenases: First we see many, then we see few.</title>
        <authorList>
            <person name="Molenda O."/>
            <person name="Puentes Jacome L.A."/>
            <person name="Cao X."/>
            <person name="Nesbo C.L."/>
            <person name="Tang S."/>
            <person name="Morson N."/>
            <person name="Patron J."/>
            <person name="Lomheim L."/>
            <person name="Wishart D.S."/>
            <person name="Edwards E.A."/>
        </authorList>
    </citation>
    <scope>NUCLEOTIDE SEQUENCE [LARGE SCALE GENOMIC DNA]</scope>
    <source>
        <strain evidence="20 21">12DCA</strain>
    </source>
</reference>
<organism evidence="20 21">
    <name type="scientific">Dehalobacter restrictus</name>
    <dbReference type="NCBI Taxonomy" id="55583"/>
    <lineage>
        <taxon>Bacteria</taxon>
        <taxon>Bacillati</taxon>
        <taxon>Bacillota</taxon>
        <taxon>Clostridia</taxon>
        <taxon>Eubacteriales</taxon>
        <taxon>Desulfitobacteriaceae</taxon>
        <taxon>Dehalobacter</taxon>
    </lineage>
</organism>
<keyword evidence="5" id="KW-0547">Nucleotide-binding</keyword>
<keyword evidence="10" id="KW-0067">ATP-binding</keyword>
<dbReference type="GO" id="GO:0005737">
    <property type="term" value="C:cytoplasm"/>
    <property type="evidence" value="ECO:0007669"/>
    <property type="project" value="TreeGrafter"/>
</dbReference>
<evidence type="ECO:0000256" key="8">
    <source>
        <dbReference type="ARBA" id="ARBA00022806"/>
    </source>
</evidence>
<evidence type="ECO:0000256" key="9">
    <source>
        <dbReference type="ARBA" id="ARBA00022833"/>
    </source>
</evidence>
<dbReference type="SMART" id="SM00487">
    <property type="entry name" value="DEXDc"/>
    <property type="match status" value="1"/>
</dbReference>
<comment type="cofactor">
    <cofactor evidence="2">
        <name>Zn(2+)</name>
        <dbReference type="ChEBI" id="CHEBI:29105"/>
    </cofactor>
</comment>
<dbReference type="InterPro" id="IPR002121">
    <property type="entry name" value="HRDC_dom"/>
</dbReference>
<dbReference type="GO" id="GO:0009378">
    <property type="term" value="F:four-way junction helicase activity"/>
    <property type="evidence" value="ECO:0007669"/>
    <property type="project" value="TreeGrafter"/>
</dbReference>
<accession>A0A857DHU3</accession>
<dbReference type="InterPro" id="IPR027417">
    <property type="entry name" value="P-loop_NTPase"/>
</dbReference>
<evidence type="ECO:0000256" key="11">
    <source>
        <dbReference type="ARBA" id="ARBA00023125"/>
    </source>
</evidence>
<feature type="domain" description="HRDC" evidence="17">
    <location>
        <begin position="515"/>
        <end position="595"/>
    </location>
</feature>
<dbReference type="GO" id="GO:0009432">
    <property type="term" value="P:SOS response"/>
    <property type="evidence" value="ECO:0007669"/>
    <property type="project" value="UniProtKB-UniRule"/>
</dbReference>
<dbReference type="FunFam" id="3.40.50.300:FF:000296">
    <property type="entry name" value="ATP-dependent DNA helicase RecQ"/>
    <property type="match status" value="1"/>
</dbReference>
<dbReference type="InterPro" id="IPR004589">
    <property type="entry name" value="DNA_helicase_ATP-dep_RecQ"/>
</dbReference>
<dbReference type="Gene3D" id="1.10.10.10">
    <property type="entry name" value="Winged helix-like DNA-binding domain superfamily/Winged helix DNA-binding domain"/>
    <property type="match status" value="1"/>
</dbReference>
<keyword evidence="13" id="KW-0234">DNA repair</keyword>
<evidence type="ECO:0000256" key="7">
    <source>
        <dbReference type="ARBA" id="ARBA00022801"/>
    </source>
</evidence>
<comment type="catalytic activity">
    <reaction evidence="15">
        <text>Couples ATP hydrolysis with the unwinding of duplex DNA by translocating in the 3'-5' direction.</text>
        <dbReference type="EC" id="5.6.2.4"/>
    </reaction>
</comment>
<evidence type="ECO:0000256" key="16">
    <source>
        <dbReference type="NCBIfam" id="TIGR01389"/>
    </source>
</evidence>
<dbReference type="GO" id="GO:0006260">
    <property type="term" value="P:DNA replication"/>
    <property type="evidence" value="ECO:0007669"/>
    <property type="project" value="InterPro"/>
</dbReference>
<evidence type="ECO:0000313" key="20">
    <source>
        <dbReference type="EMBL" id="QHA00079.1"/>
    </source>
</evidence>
<proteinExistence type="inferred from homology"/>
<dbReference type="InterPro" id="IPR014001">
    <property type="entry name" value="Helicase_ATP-bd"/>
</dbReference>
<evidence type="ECO:0000256" key="10">
    <source>
        <dbReference type="ARBA" id="ARBA00022840"/>
    </source>
</evidence>
<feature type="domain" description="Helicase C-terminal" evidence="19">
    <location>
        <begin position="219"/>
        <end position="363"/>
    </location>
</feature>
<dbReference type="SUPFAM" id="SSF46785">
    <property type="entry name" value="Winged helix' DNA-binding domain"/>
    <property type="match status" value="1"/>
</dbReference>
<dbReference type="SUPFAM" id="SSF52540">
    <property type="entry name" value="P-loop containing nucleoside triphosphate hydrolases"/>
    <property type="match status" value="1"/>
</dbReference>
<keyword evidence="11" id="KW-0238">DNA-binding</keyword>
<keyword evidence="4" id="KW-0479">Metal-binding</keyword>
<evidence type="ECO:0000313" key="21">
    <source>
        <dbReference type="Proteomes" id="UP000430508"/>
    </source>
</evidence>
<dbReference type="InterPro" id="IPR036390">
    <property type="entry name" value="WH_DNA-bd_sf"/>
</dbReference>
<dbReference type="InterPro" id="IPR010997">
    <property type="entry name" value="HRDC-like_sf"/>
</dbReference>
<name>A0A857DHU3_9FIRM</name>